<accession>A0A2S6BYJ3</accession>
<evidence type="ECO:0000259" key="1">
    <source>
        <dbReference type="Pfam" id="PF20150"/>
    </source>
</evidence>
<keyword evidence="3" id="KW-1185">Reference proteome</keyword>
<protein>
    <recommendedName>
        <fullName evidence="1">2EXR domain-containing protein</fullName>
    </recommendedName>
</protein>
<evidence type="ECO:0000313" key="2">
    <source>
        <dbReference type="EMBL" id="PPJ52552.1"/>
    </source>
</evidence>
<dbReference type="Proteomes" id="UP000237631">
    <property type="component" value="Unassembled WGS sequence"/>
</dbReference>
<name>A0A2S6BYJ3_9PEZI</name>
<dbReference type="EMBL" id="PNEN01001687">
    <property type="protein sequence ID" value="PPJ52552.1"/>
    <property type="molecule type" value="Genomic_DNA"/>
</dbReference>
<dbReference type="OrthoDB" id="62952at2759"/>
<reference evidence="3" key="1">
    <citation type="journal article" date="2017" name="bioRxiv">
        <title>Conservation of a gene cluster reveals novel cercosporin biosynthetic mechanisms and extends production to the genus Colletotrichum.</title>
        <authorList>
            <person name="de Jonge R."/>
            <person name="Ebert M.K."/>
            <person name="Huitt-Roehl C.R."/>
            <person name="Pal P."/>
            <person name="Suttle J.C."/>
            <person name="Spanner R.E."/>
            <person name="Neubauer J.D."/>
            <person name="Jurick W.M.II."/>
            <person name="Stott K.A."/>
            <person name="Secor G.A."/>
            <person name="Thomma B.P.H.J."/>
            <person name="Van de Peer Y."/>
            <person name="Townsend C.A."/>
            <person name="Bolton M.D."/>
        </authorList>
    </citation>
    <scope>NUCLEOTIDE SEQUENCE [LARGE SCALE GENOMIC DNA]</scope>
    <source>
        <strain evidence="3">CBS538.71</strain>
    </source>
</reference>
<feature type="domain" description="2EXR" evidence="1">
    <location>
        <begin position="8"/>
        <end position="63"/>
    </location>
</feature>
<comment type="caution">
    <text evidence="2">The sequence shown here is derived from an EMBL/GenBank/DDBJ whole genome shotgun (WGS) entry which is preliminary data.</text>
</comment>
<gene>
    <name evidence="2" type="ORF">CBER1_11064</name>
</gene>
<evidence type="ECO:0000313" key="3">
    <source>
        <dbReference type="Proteomes" id="UP000237631"/>
    </source>
</evidence>
<proteinExistence type="predicted"/>
<sequence length="215" mass="24832">MPATNIFSLPGELRNKIWRELVLPDSDLAVEALCRSEVQKLRQPAVAFVCKQIRNEALSIYYSENSWFLGKIGYHDPKHIKMYDFDIRISRWNDLLGPYVRCLARLAMEVDGRCYAWDDHGISEDARYEMCVVRKGQLHFERNGEPRCTCRLKSGVEMQATRDGAVLLELVKEYSASYRDTVHEGLCRQCGKSRLEKFGHSEATHLPLWEDIATC</sequence>
<organism evidence="2 3">
    <name type="scientific">Cercospora berteroae</name>
    <dbReference type="NCBI Taxonomy" id="357750"/>
    <lineage>
        <taxon>Eukaryota</taxon>
        <taxon>Fungi</taxon>
        <taxon>Dikarya</taxon>
        <taxon>Ascomycota</taxon>
        <taxon>Pezizomycotina</taxon>
        <taxon>Dothideomycetes</taxon>
        <taxon>Dothideomycetidae</taxon>
        <taxon>Mycosphaerellales</taxon>
        <taxon>Mycosphaerellaceae</taxon>
        <taxon>Cercospora</taxon>
    </lineage>
</organism>
<dbReference type="InterPro" id="IPR045518">
    <property type="entry name" value="2EXR"/>
</dbReference>
<dbReference type="Pfam" id="PF20150">
    <property type="entry name" value="2EXR"/>
    <property type="match status" value="1"/>
</dbReference>
<dbReference type="AlphaFoldDB" id="A0A2S6BYJ3"/>